<gene>
    <name evidence="1" type="ORF">rCG_62424</name>
</gene>
<organism evidence="1 2">
    <name type="scientific">Rattus norvegicus</name>
    <name type="common">Rat</name>
    <dbReference type="NCBI Taxonomy" id="10116"/>
    <lineage>
        <taxon>Eukaryota</taxon>
        <taxon>Metazoa</taxon>
        <taxon>Chordata</taxon>
        <taxon>Craniata</taxon>
        <taxon>Vertebrata</taxon>
        <taxon>Euteleostomi</taxon>
        <taxon>Mammalia</taxon>
        <taxon>Eutheria</taxon>
        <taxon>Euarchontoglires</taxon>
        <taxon>Glires</taxon>
        <taxon>Rodentia</taxon>
        <taxon>Myomorpha</taxon>
        <taxon>Muroidea</taxon>
        <taxon>Muridae</taxon>
        <taxon>Murinae</taxon>
        <taxon>Rattus</taxon>
    </lineage>
</organism>
<proteinExistence type="predicted"/>
<dbReference type="EMBL" id="CH473947">
    <property type="protein sequence ID" value="EDM03448.1"/>
    <property type="molecule type" value="Genomic_DNA"/>
</dbReference>
<sequence length="8" mass="1016">MLLHLYVK</sequence>
<reference evidence="2" key="1">
    <citation type="submission" date="2005-09" db="EMBL/GenBank/DDBJ databases">
        <authorList>
            <person name="Mural R.J."/>
            <person name="Li P.W."/>
            <person name="Adams M.D."/>
            <person name="Amanatides P.G."/>
            <person name="Baden-Tillson H."/>
            <person name="Barnstead M."/>
            <person name="Chin S.H."/>
            <person name="Dew I."/>
            <person name="Evans C.A."/>
            <person name="Ferriera S."/>
            <person name="Flanigan M."/>
            <person name="Fosler C."/>
            <person name="Glodek A."/>
            <person name="Gu Z."/>
            <person name="Holt R.A."/>
            <person name="Jennings D."/>
            <person name="Kraft C.L."/>
            <person name="Lu F."/>
            <person name="Nguyen T."/>
            <person name="Nusskern D.R."/>
            <person name="Pfannkoch C.M."/>
            <person name="Sitter C."/>
            <person name="Sutton G.G."/>
            <person name="Venter J.C."/>
            <person name="Wang Z."/>
            <person name="Woodage T."/>
            <person name="Zheng X.H."/>
            <person name="Zhong F."/>
        </authorList>
    </citation>
    <scope>NUCLEOTIDE SEQUENCE [LARGE SCALE GENOMIC DNA]</scope>
    <source>
        <strain>BN</strain>
        <strain evidence="2">Sprague-Dawley</strain>
    </source>
</reference>
<dbReference type="Proteomes" id="UP000234681">
    <property type="component" value="Chromosome 6"/>
</dbReference>
<evidence type="ECO:0000313" key="2">
    <source>
        <dbReference type="Proteomes" id="UP000234681"/>
    </source>
</evidence>
<evidence type="ECO:0000313" key="1">
    <source>
        <dbReference type="EMBL" id="EDM03448.1"/>
    </source>
</evidence>
<protein>
    <submittedName>
        <fullName evidence="1">RCG62424</fullName>
    </submittedName>
</protein>
<name>A6HBP2_RAT</name>
<accession>A6HBP2</accession>